<dbReference type="Proteomes" id="UP000634667">
    <property type="component" value="Unassembled WGS sequence"/>
</dbReference>
<comment type="subcellular location">
    <subcellularLocation>
        <location evidence="1">Cell inner membrane</location>
        <topology evidence="1">Multi-pass membrane protein</topology>
    </subcellularLocation>
</comment>
<evidence type="ECO:0000256" key="13">
    <source>
        <dbReference type="SAM" id="Phobius"/>
    </source>
</evidence>
<keyword evidence="5 12" id="KW-1003">Cell membrane</keyword>
<dbReference type="InterPro" id="IPR040690">
    <property type="entry name" value="FtsX_ECD"/>
</dbReference>
<evidence type="ECO:0000256" key="6">
    <source>
        <dbReference type="ARBA" id="ARBA00022519"/>
    </source>
</evidence>
<comment type="function">
    <text evidence="12">Part of the ABC transporter FtsEX involved in cellular division.</text>
</comment>
<feature type="transmembrane region" description="Helical" evidence="13">
    <location>
        <begin position="249"/>
        <end position="270"/>
    </location>
</feature>
<name>A0ABQ2WRX7_9ALTE</name>
<evidence type="ECO:0000313" key="16">
    <source>
        <dbReference type="EMBL" id="GGW70511.1"/>
    </source>
</evidence>
<feature type="transmembrane region" description="Helical" evidence="13">
    <location>
        <begin position="290"/>
        <end position="314"/>
    </location>
</feature>
<evidence type="ECO:0000256" key="11">
    <source>
        <dbReference type="ARBA" id="ARBA00023306"/>
    </source>
</evidence>
<keyword evidence="10 12" id="KW-0472">Membrane</keyword>
<proteinExistence type="inferred from homology"/>
<keyword evidence="7 12" id="KW-0132">Cell division</keyword>
<dbReference type="Gene3D" id="3.30.70.3040">
    <property type="match status" value="1"/>
</dbReference>
<keyword evidence="6 12" id="KW-0997">Cell inner membrane</keyword>
<dbReference type="GO" id="GO:0051301">
    <property type="term" value="P:cell division"/>
    <property type="evidence" value="ECO:0007669"/>
    <property type="project" value="UniProtKB-KW"/>
</dbReference>
<sequence length="326" mass="35646">MSILFSGRASGARANKIGAVRRFLMFFVHHFRQAIASLGELWRTPMASFLTILVLGLSLTLPATLHLLVKNAQQIGGGFAKAAEINLFIRDNATDQQIKSLVTILSADSQVASVTHISKAQAMAEFQEASGFGAALNYLTDNPLPDVLVVLPNNTDPAAARALMQQLSNERIVEFAKLDLEWLTRLEAVVRLLQQAVIAIGLLLISAVLFIVSNTIRLSIISKREEIEVMKLVGATDAFIQRPFLYTGFWYGILGGVLAFLVSEGLLWWLRGAISDITSLYQSDFQIQPMNLIEFSAVITLAVLLGVVGSYLAVRKHIRAIEPSGP</sequence>
<evidence type="ECO:0000256" key="4">
    <source>
        <dbReference type="ARBA" id="ARBA00021907"/>
    </source>
</evidence>
<dbReference type="PANTHER" id="PTHR47755:SF1">
    <property type="entry name" value="CELL DIVISION PROTEIN FTSX"/>
    <property type="match status" value="1"/>
</dbReference>
<keyword evidence="17" id="KW-1185">Reference proteome</keyword>
<evidence type="ECO:0000256" key="1">
    <source>
        <dbReference type="ARBA" id="ARBA00004429"/>
    </source>
</evidence>
<keyword evidence="9 13" id="KW-1133">Transmembrane helix</keyword>
<evidence type="ECO:0000256" key="10">
    <source>
        <dbReference type="ARBA" id="ARBA00023136"/>
    </source>
</evidence>
<evidence type="ECO:0000256" key="2">
    <source>
        <dbReference type="ARBA" id="ARBA00007379"/>
    </source>
</evidence>
<comment type="similarity">
    <text evidence="2 12">Belongs to the ABC-4 integral membrane protein family. FtsX subfamily.</text>
</comment>
<dbReference type="InterPro" id="IPR004513">
    <property type="entry name" value="FtsX"/>
</dbReference>
<keyword evidence="11 12" id="KW-0131">Cell cycle</keyword>
<feature type="domain" description="ABC3 transporter permease C-terminal" evidence="14">
    <location>
        <begin position="199"/>
        <end position="316"/>
    </location>
</feature>
<reference evidence="17" key="1">
    <citation type="journal article" date="2019" name="Int. J. Syst. Evol. Microbiol.">
        <title>The Global Catalogue of Microorganisms (GCM) 10K type strain sequencing project: providing services to taxonomists for standard genome sequencing and annotation.</title>
        <authorList>
            <consortium name="The Broad Institute Genomics Platform"/>
            <consortium name="The Broad Institute Genome Sequencing Center for Infectious Disease"/>
            <person name="Wu L."/>
            <person name="Ma J."/>
        </authorList>
    </citation>
    <scope>NUCLEOTIDE SEQUENCE [LARGE SCALE GENOMIC DNA]</scope>
    <source>
        <strain evidence="17">KCTC 23723</strain>
    </source>
</reference>
<feature type="transmembrane region" description="Helical" evidence="13">
    <location>
        <begin position="192"/>
        <end position="212"/>
    </location>
</feature>
<evidence type="ECO:0000256" key="12">
    <source>
        <dbReference type="PIRNR" id="PIRNR003097"/>
    </source>
</evidence>
<comment type="caution">
    <text evidence="16">The sequence shown here is derived from an EMBL/GenBank/DDBJ whole genome shotgun (WGS) entry which is preliminary data.</text>
</comment>
<evidence type="ECO:0000259" key="14">
    <source>
        <dbReference type="Pfam" id="PF02687"/>
    </source>
</evidence>
<dbReference type="InterPro" id="IPR003838">
    <property type="entry name" value="ABC3_permease_C"/>
</dbReference>
<protein>
    <recommendedName>
        <fullName evidence="4 12">Cell division protein FtsX</fullName>
    </recommendedName>
</protein>
<comment type="subunit">
    <text evidence="3">Forms a membrane-associated complex with FtsE.</text>
</comment>
<evidence type="ECO:0000259" key="15">
    <source>
        <dbReference type="Pfam" id="PF18075"/>
    </source>
</evidence>
<dbReference type="PIRSF" id="PIRSF003097">
    <property type="entry name" value="FtsX"/>
    <property type="match status" value="1"/>
</dbReference>
<evidence type="ECO:0000256" key="8">
    <source>
        <dbReference type="ARBA" id="ARBA00022692"/>
    </source>
</evidence>
<evidence type="ECO:0000256" key="3">
    <source>
        <dbReference type="ARBA" id="ARBA00011160"/>
    </source>
</evidence>
<organism evidence="16 17">
    <name type="scientific">Alishewanella tabrizica</name>
    <dbReference type="NCBI Taxonomy" id="671278"/>
    <lineage>
        <taxon>Bacteria</taxon>
        <taxon>Pseudomonadati</taxon>
        <taxon>Pseudomonadota</taxon>
        <taxon>Gammaproteobacteria</taxon>
        <taxon>Alteromonadales</taxon>
        <taxon>Alteromonadaceae</taxon>
        <taxon>Alishewanella</taxon>
    </lineage>
</organism>
<dbReference type="PANTHER" id="PTHR47755">
    <property type="entry name" value="CELL DIVISION PROTEIN FTSX"/>
    <property type="match status" value="1"/>
</dbReference>
<dbReference type="NCBIfam" id="TIGR00439">
    <property type="entry name" value="FtsX_Gneg"/>
    <property type="match status" value="1"/>
</dbReference>
<evidence type="ECO:0000256" key="5">
    <source>
        <dbReference type="ARBA" id="ARBA00022475"/>
    </source>
</evidence>
<evidence type="ECO:0000313" key="17">
    <source>
        <dbReference type="Proteomes" id="UP000634667"/>
    </source>
</evidence>
<feature type="domain" description="FtsX extracellular" evidence="15">
    <location>
        <begin position="84"/>
        <end position="170"/>
    </location>
</feature>
<dbReference type="Pfam" id="PF18075">
    <property type="entry name" value="FtsX_ECD"/>
    <property type="match status" value="1"/>
</dbReference>
<gene>
    <name evidence="16" type="primary">ftsX</name>
    <name evidence="16" type="ORF">GCM10008111_28360</name>
</gene>
<evidence type="ECO:0000256" key="9">
    <source>
        <dbReference type="ARBA" id="ARBA00022989"/>
    </source>
</evidence>
<dbReference type="Pfam" id="PF02687">
    <property type="entry name" value="FtsX"/>
    <property type="match status" value="1"/>
</dbReference>
<keyword evidence="8 13" id="KW-0812">Transmembrane</keyword>
<dbReference type="InterPro" id="IPR047590">
    <property type="entry name" value="FtsX_proteobact-type"/>
</dbReference>
<evidence type="ECO:0000256" key="7">
    <source>
        <dbReference type="ARBA" id="ARBA00022618"/>
    </source>
</evidence>
<accession>A0ABQ2WRX7</accession>
<dbReference type="EMBL" id="BMYR01000012">
    <property type="protein sequence ID" value="GGW70511.1"/>
    <property type="molecule type" value="Genomic_DNA"/>
</dbReference>
<dbReference type="RefSeq" id="WP_189483888.1">
    <property type="nucleotide sequence ID" value="NZ_BMYR01000012.1"/>
</dbReference>